<feature type="compositionally biased region" description="Basic and acidic residues" evidence="12">
    <location>
        <begin position="137"/>
        <end position="154"/>
    </location>
</feature>
<evidence type="ECO:0000256" key="9">
    <source>
        <dbReference type="ARBA" id="ARBA00047725"/>
    </source>
</evidence>
<evidence type="ECO:0000256" key="7">
    <source>
        <dbReference type="ARBA" id="ARBA00031011"/>
    </source>
</evidence>
<comment type="catalytic activity">
    <reaction evidence="9">
        <text>2-oxoglutarate + O2 + 2 H(+) = ethene + 3 CO2 + H2O</text>
        <dbReference type="Rhea" id="RHEA:31523"/>
        <dbReference type="ChEBI" id="CHEBI:15377"/>
        <dbReference type="ChEBI" id="CHEBI:15378"/>
        <dbReference type="ChEBI" id="CHEBI:15379"/>
        <dbReference type="ChEBI" id="CHEBI:16526"/>
        <dbReference type="ChEBI" id="CHEBI:16810"/>
        <dbReference type="ChEBI" id="CHEBI:18153"/>
        <dbReference type="EC" id="1.13.12.19"/>
    </reaction>
</comment>
<evidence type="ECO:0000256" key="1">
    <source>
        <dbReference type="ARBA" id="ARBA00001954"/>
    </source>
</evidence>
<dbReference type="GO" id="GO:0102276">
    <property type="term" value="F:2-oxoglutarate oxygenase/decarboxylase (ethylene-forming) activity"/>
    <property type="evidence" value="ECO:0007669"/>
    <property type="project" value="UniProtKB-EC"/>
</dbReference>
<evidence type="ECO:0000256" key="8">
    <source>
        <dbReference type="ARBA" id="ARBA00031282"/>
    </source>
</evidence>
<comment type="caution">
    <text evidence="14">The sequence shown here is derived from an EMBL/GenBank/DDBJ whole genome shotgun (WGS) entry which is preliminary data.</text>
</comment>
<dbReference type="PANTHER" id="PTHR47990">
    <property type="entry name" value="2-OXOGLUTARATE (2OG) AND FE(II)-DEPENDENT OXYGENASE SUPERFAMILY PROTEIN-RELATED"/>
    <property type="match status" value="1"/>
</dbReference>
<protein>
    <recommendedName>
        <fullName evidence="5">2-oxoglutarate-dependent ethylene/succinate-forming enzyme</fullName>
        <ecNumber evidence="4">1.13.12.19</ecNumber>
        <ecNumber evidence="3">1.14.20.7</ecNumber>
    </recommendedName>
    <alternativeName>
        <fullName evidence="7">2-oxoglutarate dioxygenase (ethylene-forming)</fullName>
    </alternativeName>
    <alternativeName>
        <fullName evidence="8">2-oxoglutarate/L-arginine monooxygenase/decarboxylase (succinate-forming)</fullName>
    </alternativeName>
</protein>
<comment type="cofactor">
    <cofactor evidence="1">
        <name>Fe(2+)</name>
        <dbReference type="ChEBI" id="CHEBI:29033"/>
    </cofactor>
</comment>
<dbReference type="PRINTS" id="PR00682">
    <property type="entry name" value="IPNSYNTHASE"/>
</dbReference>
<evidence type="ECO:0000256" key="6">
    <source>
        <dbReference type="ARBA" id="ARBA00022666"/>
    </source>
</evidence>
<comment type="catalytic activity">
    <reaction evidence="10">
        <text>L-arginine + 2-oxoglutarate + O2 = guanidine + L-glutamate 5-semialdehyde + succinate + CO2</text>
        <dbReference type="Rhea" id="RHEA:31535"/>
        <dbReference type="ChEBI" id="CHEBI:15379"/>
        <dbReference type="ChEBI" id="CHEBI:16526"/>
        <dbReference type="ChEBI" id="CHEBI:16810"/>
        <dbReference type="ChEBI" id="CHEBI:30031"/>
        <dbReference type="ChEBI" id="CHEBI:30087"/>
        <dbReference type="ChEBI" id="CHEBI:32682"/>
        <dbReference type="ChEBI" id="CHEBI:58066"/>
        <dbReference type="EC" id="1.14.20.7"/>
    </reaction>
</comment>
<evidence type="ECO:0000256" key="4">
    <source>
        <dbReference type="ARBA" id="ARBA00012531"/>
    </source>
</evidence>
<reference evidence="14 15" key="1">
    <citation type="submission" date="2018-10" db="EMBL/GenBank/DDBJ databases">
        <title>Robbsia sp. DHC34, isolated from soil.</title>
        <authorList>
            <person name="Gao Z.-H."/>
            <person name="Qiu L.-H."/>
        </authorList>
    </citation>
    <scope>NUCLEOTIDE SEQUENCE [LARGE SCALE GENOMIC DNA]</scope>
    <source>
        <strain evidence="14 15">DHC34</strain>
    </source>
</reference>
<evidence type="ECO:0000256" key="2">
    <source>
        <dbReference type="ARBA" id="ARBA00004767"/>
    </source>
</evidence>
<keyword evidence="11" id="KW-0560">Oxidoreductase</keyword>
<evidence type="ECO:0000313" key="14">
    <source>
        <dbReference type="EMBL" id="RKP58853.1"/>
    </source>
</evidence>
<dbReference type="Gene3D" id="2.60.120.330">
    <property type="entry name" value="B-lactam Antibiotic, Isopenicillin N Synthase, Chain"/>
    <property type="match status" value="1"/>
</dbReference>
<evidence type="ECO:0000256" key="3">
    <source>
        <dbReference type="ARBA" id="ARBA00012293"/>
    </source>
</evidence>
<gene>
    <name evidence="14" type="ORF">D7S86_02685</name>
</gene>
<evidence type="ECO:0000313" key="15">
    <source>
        <dbReference type="Proteomes" id="UP000270342"/>
    </source>
</evidence>
<dbReference type="InterPro" id="IPR005123">
    <property type="entry name" value="Oxoglu/Fe-dep_dioxygenase_dom"/>
</dbReference>
<dbReference type="EMBL" id="RBZU01000001">
    <property type="protein sequence ID" value="RKP58853.1"/>
    <property type="molecule type" value="Genomic_DNA"/>
</dbReference>
<keyword evidence="6" id="KW-0266">Ethylene biosynthesis</keyword>
<dbReference type="Proteomes" id="UP000270342">
    <property type="component" value="Unassembled WGS sequence"/>
</dbReference>
<dbReference type="PROSITE" id="PS51471">
    <property type="entry name" value="FE2OG_OXY"/>
    <property type="match status" value="1"/>
</dbReference>
<evidence type="ECO:0000256" key="11">
    <source>
        <dbReference type="RuleBase" id="RU003682"/>
    </source>
</evidence>
<dbReference type="GO" id="GO:0046872">
    <property type="term" value="F:metal ion binding"/>
    <property type="evidence" value="ECO:0007669"/>
    <property type="project" value="UniProtKB-KW"/>
</dbReference>
<evidence type="ECO:0000256" key="5">
    <source>
        <dbReference type="ARBA" id="ARBA00019045"/>
    </source>
</evidence>
<keyword evidence="15" id="KW-1185">Reference proteome</keyword>
<comment type="similarity">
    <text evidence="11">Belongs to the iron/ascorbate-dependent oxidoreductase family.</text>
</comment>
<dbReference type="InterPro" id="IPR044861">
    <property type="entry name" value="IPNS-like_FE2OG_OXY"/>
</dbReference>
<dbReference type="EC" id="1.13.12.19" evidence="4"/>
<dbReference type="SUPFAM" id="SSF51197">
    <property type="entry name" value="Clavaminate synthase-like"/>
    <property type="match status" value="1"/>
</dbReference>
<keyword evidence="11" id="KW-0479">Metal-binding</keyword>
<feature type="domain" description="Fe2OG dioxygenase" evidence="13">
    <location>
        <begin position="222"/>
        <end position="325"/>
    </location>
</feature>
<evidence type="ECO:0000259" key="13">
    <source>
        <dbReference type="PROSITE" id="PS51471"/>
    </source>
</evidence>
<organism evidence="14 15">
    <name type="scientific">Pararobbsia silviterrae</name>
    <dbReference type="NCBI Taxonomy" id="1792498"/>
    <lineage>
        <taxon>Bacteria</taxon>
        <taxon>Pseudomonadati</taxon>
        <taxon>Pseudomonadota</taxon>
        <taxon>Betaproteobacteria</taxon>
        <taxon>Burkholderiales</taxon>
        <taxon>Burkholderiaceae</taxon>
        <taxon>Pararobbsia</taxon>
    </lineage>
</organism>
<dbReference type="InterPro" id="IPR027443">
    <property type="entry name" value="IPNS-like_sf"/>
</dbReference>
<dbReference type="InterPro" id="IPR050231">
    <property type="entry name" value="Iron_ascorbate_oxido_reductase"/>
</dbReference>
<dbReference type="Pfam" id="PF14226">
    <property type="entry name" value="DIOX_N"/>
    <property type="match status" value="1"/>
</dbReference>
<accession>A0A494YES2</accession>
<dbReference type="EC" id="1.14.20.7" evidence="3"/>
<dbReference type="AlphaFoldDB" id="A0A494YES2"/>
<evidence type="ECO:0000256" key="10">
    <source>
        <dbReference type="ARBA" id="ARBA00049359"/>
    </source>
</evidence>
<sequence length="371" mass="41022">MIALIVPWSLMTSTHAVTRVEPGIVHSCTAASARGLASVKTMIPYTPPQSVSALPIVDLSLLDESRDARLTLAAQIRDACRNIGFFYVRNHGVPRAVFDTQYALARELFDLPLDVKMEIAQSRSAAKRGYEPAATQRLDDGSPPDLKESFRYGPEPARDHPLYGRGLPTYGPNQWPRGKPEMATSMGRYADAMVSLGLRVMRAIALSLELRDDFFEPYYADPMTTVRLLKYPPHPDHALMNQIGAGAHTDWGGITILAQDEVGGLEVRNVDGVWIQAPPLPDTLIVNIGDLLAMWTGNRYRSTLHRVKTSAARTDRYSIAFFFDPRYDAIIERVPSCRGEDVAPDACTAGAYIAERHRATAVEVEVEKEKG</sequence>
<dbReference type="Pfam" id="PF03171">
    <property type="entry name" value="2OG-FeII_Oxy"/>
    <property type="match status" value="1"/>
</dbReference>
<dbReference type="InterPro" id="IPR026992">
    <property type="entry name" value="DIOX_N"/>
</dbReference>
<dbReference type="GO" id="GO:0009693">
    <property type="term" value="P:ethylene biosynthetic process"/>
    <property type="evidence" value="ECO:0007669"/>
    <property type="project" value="UniProtKB-KW"/>
</dbReference>
<name>A0A494YES2_9BURK</name>
<feature type="region of interest" description="Disordered" evidence="12">
    <location>
        <begin position="126"/>
        <end position="154"/>
    </location>
</feature>
<proteinExistence type="inferred from homology"/>
<keyword evidence="11" id="KW-0408">Iron</keyword>
<comment type="pathway">
    <text evidence="2">Alkene biosynthesis; ethylene biosynthesis via 2-oxoglutarate.</text>
</comment>
<evidence type="ECO:0000256" key="12">
    <source>
        <dbReference type="SAM" id="MobiDB-lite"/>
    </source>
</evidence>